<feature type="signal peptide" evidence="2">
    <location>
        <begin position="1"/>
        <end position="28"/>
    </location>
</feature>
<evidence type="ECO:0000256" key="2">
    <source>
        <dbReference type="SAM" id="SignalP"/>
    </source>
</evidence>
<organism evidence="3 4">
    <name type="scientific">Humisphaera borealis</name>
    <dbReference type="NCBI Taxonomy" id="2807512"/>
    <lineage>
        <taxon>Bacteria</taxon>
        <taxon>Pseudomonadati</taxon>
        <taxon>Planctomycetota</taxon>
        <taxon>Phycisphaerae</taxon>
        <taxon>Tepidisphaerales</taxon>
        <taxon>Tepidisphaeraceae</taxon>
        <taxon>Humisphaera</taxon>
    </lineage>
</organism>
<accession>A0A7M2WZ51</accession>
<feature type="chain" id="PRO_5034900963" evidence="2">
    <location>
        <begin position="29"/>
        <end position="142"/>
    </location>
</feature>
<evidence type="ECO:0000256" key="1">
    <source>
        <dbReference type="SAM" id="Coils"/>
    </source>
</evidence>
<gene>
    <name evidence="3" type="ORF">IPV69_05185</name>
</gene>
<keyword evidence="4" id="KW-1185">Reference proteome</keyword>
<dbReference type="AlphaFoldDB" id="A0A7M2WZ51"/>
<dbReference type="EMBL" id="CP063458">
    <property type="protein sequence ID" value="QOV90755.1"/>
    <property type="molecule type" value="Genomic_DNA"/>
</dbReference>
<name>A0A7M2WZ51_9BACT</name>
<dbReference type="KEGG" id="hbs:IPV69_05185"/>
<dbReference type="Proteomes" id="UP000593765">
    <property type="component" value="Chromosome"/>
</dbReference>
<proteinExistence type="predicted"/>
<evidence type="ECO:0000313" key="3">
    <source>
        <dbReference type="EMBL" id="QOV90755.1"/>
    </source>
</evidence>
<keyword evidence="2" id="KW-0732">Signal</keyword>
<keyword evidence="1" id="KW-0175">Coiled coil</keyword>
<feature type="coiled-coil region" evidence="1">
    <location>
        <begin position="27"/>
        <end position="138"/>
    </location>
</feature>
<protein>
    <submittedName>
        <fullName evidence="3">Uncharacterized protein</fullName>
    </submittedName>
</protein>
<reference evidence="3 4" key="1">
    <citation type="submission" date="2020-10" db="EMBL/GenBank/DDBJ databases">
        <title>Wide distribution of Phycisphaera-like planctomycetes from WD2101 soil group in peatlands and genome analysis of the first cultivated representative.</title>
        <authorList>
            <person name="Dedysh S.N."/>
            <person name="Beletsky A.V."/>
            <person name="Ivanova A."/>
            <person name="Kulichevskaya I.S."/>
            <person name="Suzina N.E."/>
            <person name="Philippov D.A."/>
            <person name="Rakitin A.L."/>
            <person name="Mardanov A.V."/>
            <person name="Ravin N.V."/>
        </authorList>
    </citation>
    <scope>NUCLEOTIDE SEQUENCE [LARGE SCALE GENOMIC DNA]</scope>
    <source>
        <strain evidence="3 4">M1803</strain>
    </source>
</reference>
<sequence>MNSSRLKSAFRAGLAMVVAVTLVAPVSAQEKKKKDNQSEQAQKAIQKQKDIAKGLADKAAGDPAVLQKQLDEAKAALQAEKDRHTAELAKLNGELKTATDAGQNGKVKTTEKAIEKENDQYNKKIEKLQKDIDAAQAKVDGK</sequence>
<evidence type="ECO:0000313" key="4">
    <source>
        <dbReference type="Proteomes" id="UP000593765"/>
    </source>
</evidence>
<dbReference type="RefSeq" id="WP_206293855.1">
    <property type="nucleotide sequence ID" value="NZ_CP063458.1"/>
</dbReference>